<dbReference type="Proteomes" id="UP000800094">
    <property type="component" value="Unassembled WGS sequence"/>
</dbReference>
<dbReference type="EMBL" id="ML987189">
    <property type="protein sequence ID" value="KAF2256517.1"/>
    <property type="molecule type" value="Genomic_DNA"/>
</dbReference>
<sequence>MISNDDIPPPPQGWMPIDTTRAPPAHGMRPVWPITPPWTHPAPLSFARWMAIERRKAAARLDDFLWQRAPFGEGEYEQFMVLADALERIPDERDRAWFIWNRGRAGRQHPYNLGWNPNLGY</sequence>
<protein>
    <submittedName>
        <fullName evidence="2">Uncharacterized protein</fullName>
    </submittedName>
</protein>
<dbReference type="GeneID" id="54585845"/>
<organism evidence="2 3">
    <name type="scientific">Trematosphaeria pertusa</name>
    <dbReference type="NCBI Taxonomy" id="390896"/>
    <lineage>
        <taxon>Eukaryota</taxon>
        <taxon>Fungi</taxon>
        <taxon>Dikarya</taxon>
        <taxon>Ascomycota</taxon>
        <taxon>Pezizomycotina</taxon>
        <taxon>Dothideomycetes</taxon>
        <taxon>Pleosporomycetidae</taxon>
        <taxon>Pleosporales</taxon>
        <taxon>Massarineae</taxon>
        <taxon>Trematosphaeriaceae</taxon>
        <taxon>Trematosphaeria</taxon>
    </lineage>
</organism>
<proteinExistence type="predicted"/>
<evidence type="ECO:0000313" key="3">
    <source>
        <dbReference type="Proteomes" id="UP000800094"/>
    </source>
</evidence>
<gene>
    <name evidence="2" type="ORF">BU26DRAFT_557963</name>
</gene>
<keyword evidence="3" id="KW-1185">Reference proteome</keyword>
<name>A0A6A6J2E7_9PLEO</name>
<dbReference type="RefSeq" id="XP_033691521.1">
    <property type="nucleotide sequence ID" value="XM_033832515.1"/>
</dbReference>
<reference evidence="2" key="1">
    <citation type="journal article" date="2020" name="Stud. Mycol.">
        <title>101 Dothideomycetes genomes: a test case for predicting lifestyles and emergence of pathogens.</title>
        <authorList>
            <person name="Haridas S."/>
            <person name="Albert R."/>
            <person name="Binder M."/>
            <person name="Bloem J."/>
            <person name="Labutti K."/>
            <person name="Salamov A."/>
            <person name="Andreopoulos B."/>
            <person name="Baker S."/>
            <person name="Barry K."/>
            <person name="Bills G."/>
            <person name="Bluhm B."/>
            <person name="Cannon C."/>
            <person name="Castanera R."/>
            <person name="Culley D."/>
            <person name="Daum C."/>
            <person name="Ezra D."/>
            <person name="Gonzalez J."/>
            <person name="Henrissat B."/>
            <person name="Kuo A."/>
            <person name="Liang C."/>
            <person name="Lipzen A."/>
            <person name="Lutzoni F."/>
            <person name="Magnuson J."/>
            <person name="Mondo S."/>
            <person name="Nolan M."/>
            <person name="Ohm R."/>
            <person name="Pangilinan J."/>
            <person name="Park H.-J."/>
            <person name="Ramirez L."/>
            <person name="Alfaro M."/>
            <person name="Sun H."/>
            <person name="Tritt A."/>
            <person name="Yoshinaga Y."/>
            <person name="Zwiers L.-H."/>
            <person name="Turgeon B."/>
            <person name="Goodwin S."/>
            <person name="Spatafora J."/>
            <person name="Crous P."/>
            <person name="Grigoriev I."/>
        </authorList>
    </citation>
    <scope>NUCLEOTIDE SEQUENCE</scope>
    <source>
        <strain evidence="2">CBS 122368</strain>
    </source>
</reference>
<accession>A0A6A6J2E7</accession>
<feature type="region of interest" description="Disordered" evidence="1">
    <location>
        <begin position="1"/>
        <end position="28"/>
    </location>
</feature>
<evidence type="ECO:0000256" key="1">
    <source>
        <dbReference type="SAM" id="MobiDB-lite"/>
    </source>
</evidence>
<dbReference type="AlphaFoldDB" id="A0A6A6J2E7"/>
<evidence type="ECO:0000313" key="2">
    <source>
        <dbReference type="EMBL" id="KAF2256517.1"/>
    </source>
</evidence>